<dbReference type="InterPro" id="IPR020846">
    <property type="entry name" value="MFS_dom"/>
</dbReference>
<dbReference type="Gene3D" id="1.20.1250.20">
    <property type="entry name" value="MFS general substrate transporter like domains"/>
    <property type="match status" value="2"/>
</dbReference>
<comment type="caution">
    <text evidence="9">The sequence shown here is derived from an EMBL/GenBank/DDBJ whole genome shotgun (WGS) entry which is preliminary data.</text>
</comment>
<keyword evidence="3 7" id="KW-0812">Transmembrane</keyword>
<dbReference type="InterPro" id="IPR052524">
    <property type="entry name" value="MFS_Cyanate_Porter"/>
</dbReference>
<dbReference type="AlphaFoldDB" id="A0A6N8EVN3"/>
<dbReference type="PANTHER" id="PTHR23523">
    <property type="match status" value="1"/>
</dbReference>
<evidence type="ECO:0000256" key="3">
    <source>
        <dbReference type="ARBA" id="ARBA00022692"/>
    </source>
</evidence>
<feature type="transmembrane region" description="Helical" evidence="7">
    <location>
        <begin position="406"/>
        <end position="422"/>
    </location>
</feature>
<dbReference type="GO" id="GO:0022857">
    <property type="term" value="F:transmembrane transporter activity"/>
    <property type="evidence" value="ECO:0007669"/>
    <property type="project" value="InterPro"/>
</dbReference>
<dbReference type="CDD" id="cd17339">
    <property type="entry name" value="MFS_NIMT_CynX_like"/>
    <property type="match status" value="1"/>
</dbReference>
<keyword evidence="5 7" id="KW-0472">Membrane</keyword>
<organism evidence="9 10">
    <name type="scientific">Paenibacillus macerans</name>
    <name type="common">Bacillus macerans</name>
    <dbReference type="NCBI Taxonomy" id="44252"/>
    <lineage>
        <taxon>Bacteria</taxon>
        <taxon>Bacillati</taxon>
        <taxon>Bacillota</taxon>
        <taxon>Bacilli</taxon>
        <taxon>Bacillales</taxon>
        <taxon>Paenibacillaceae</taxon>
        <taxon>Paenibacillus</taxon>
    </lineage>
</organism>
<feature type="transmembrane region" description="Helical" evidence="7">
    <location>
        <begin position="364"/>
        <end position="386"/>
    </location>
</feature>
<feature type="transmembrane region" description="Helical" evidence="7">
    <location>
        <begin position="274"/>
        <end position="292"/>
    </location>
</feature>
<feature type="region of interest" description="Disordered" evidence="6">
    <location>
        <begin position="1"/>
        <end position="53"/>
    </location>
</feature>
<keyword evidence="2" id="KW-0813">Transport</keyword>
<feature type="transmembrane region" description="Helical" evidence="7">
    <location>
        <begin position="428"/>
        <end position="449"/>
    </location>
</feature>
<evidence type="ECO:0000256" key="4">
    <source>
        <dbReference type="ARBA" id="ARBA00022989"/>
    </source>
</evidence>
<dbReference type="EMBL" id="WNZZ01000010">
    <property type="protein sequence ID" value="MUG23725.1"/>
    <property type="molecule type" value="Genomic_DNA"/>
</dbReference>
<evidence type="ECO:0000313" key="9">
    <source>
        <dbReference type="EMBL" id="MUG23725.1"/>
    </source>
</evidence>
<dbReference type="PANTHER" id="PTHR23523:SF2">
    <property type="entry name" value="2-NITROIMIDAZOLE TRANSPORTER"/>
    <property type="match status" value="1"/>
</dbReference>
<dbReference type="Pfam" id="PF07690">
    <property type="entry name" value="MFS_1"/>
    <property type="match status" value="1"/>
</dbReference>
<feature type="compositionally biased region" description="Gly residues" evidence="6">
    <location>
        <begin position="11"/>
        <end position="37"/>
    </location>
</feature>
<evidence type="ECO:0000259" key="8">
    <source>
        <dbReference type="PROSITE" id="PS50850"/>
    </source>
</evidence>
<sequence>MHKTTTVSGGQTAGGHAAGGQSVGGQAAGGQTAGGTTAGNTSTGDISTGDISTEGQAAGARSASAGLLVAAVLLTAATLRSPITGVGAMIGQIEAATGLSHALSGMLTTLPLIAFAVFALAAPKLSVWWGMERTLFYSMVLMTTGVIIRSLPSVAALFAGTALIGVGIAVCNVLLPALIKRSFQQRVGLMTSLYTSSLNLWAAISSGISVPLAATALGWRGALGIWALLAAVSALVWVPLLRRRPVASGEARAQHSRTTTSAPARRGGIWRSKTAWLVTIFMGSQSIMFYVSVSWLPDILQVKGMSPEKAGWMLSLMQIVSMGGSFLMPLIAARTDNQKLLTAASSALFFIGFGGIWLGPAALAPLFIVLLGIASGTTFSLVIVFFSLRSRTAEQAGQLSGMAQSIGYLVAALGPALFGYLHDLSGGWNAPLTAIIAFSVLTTLFGYAAGRRGFVDTR</sequence>
<accession>A0A6N8EVN3</accession>
<feature type="transmembrane region" description="Helical" evidence="7">
    <location>
        <begin position="102"/>
        <end position="122"/>
    </location>
</feature>
<feature type="transmembrane region" description="Helical" evidence="7">
    <location>
        <begin position="67"/>
        <end position="90"/>
    </location>
</feature>
<dbReference type="InterPro" id="IPR036259">
    <property type="entry name" value="MFS_trans_sf"/>
</dbReference>
<dbReference type="RefSeq" id="WP_155620283.1">
    <property type="nucleotide sequence ID" value="NZ_JBCMVA010000085.1"/>
</dbReference>
<comment type="subcellular location">
    <subcellularLocation>
        <location evidence="1">Cell membrane</location>
        <topology evidence="1">Multi-pass membrane protein</topology>
    </subcellularLocation>
</comment>
<feature type="domain" description="Major facilitator superfamily (MFS) profile" evidence="8">
    <location>
        <begin position="66"/>
        <end position="454"/>
    </location>
</feature>
<feature type="transmembrane region" description="Helical" evidence="7">
    <location>
        <begin position="200"/>
        <end position="219"/>
    </location>
</feature>
<dbReference type="SUPFAM" id="SSF103473">
    <property type="entry name" value="MFS general substrate transporter"/>
    <property type="match status" value="1"/>
</dbReference>
<evidence type="ECO:0000256" key="5">
    <source>
        <dbReference type="ARBA" id="ARBA00023136"/>
    </source>
</evidence>
<feature type="transmembrane region" description="Helical" evidence="7">
    <location>
        <begin position="312"/>
        <end position="333"/>
    </location>
</feature>
<feature type="transmembrane region" description="Helical" evidence="7">
    <location>
        <begin position="340"/>
        <end position="358"/>
    </location>
</feature>
<evidence type="ECO:0000256" key="1">
    <source>
        <dbReference type="ARBA" id="ARBA00004651"/>
    </source>
</evidence>
<dbReference type="Proteomes" id="UP000442469">
    <property type="component" value="Unassembled WGS sequence"/>
</dbReference>
<dbReference type="PROSITE" id="PS50850">
    <property type="entry name" value="MFS"/>
    <property type="match status" value="1"/>
</dbReference>
<evidence type="ECO:0000256" key="2">
    <source>
        <dbReference type="ARBA" id="ARBA00022448"/>
    </source>
</evidence>
<dbReference type="InterPro" id="IPR011701">
    <property type="entry name" value="MFS"/>
</dbReference>
<feature type="transmembrane region" description="Helical" evidence="7">
    <location>
        <begin position="134"/>
        <end position="151"/>
    </location>
</feature>
<gene>
    <name evidence="9" type="ORF">GNQ08_15130</name>
</gene>
<evidence type="ECO:0000313" key="10">
    <source>
        <dbReference type="Proteomes" id="UP000442469"/>
    </source>
</evidence>
<feature type="transmembrane region" description="Helical" evidence="7">
    <location>
        <begin position="225"/>
        <end position="242"/>
    </location>
</feature>
<proteinExistence type="predicted"/>
<dbReference type="GO" id="GO:0005886">
    <property type="term" value="C:plasma membrane"/>
    <property type="evidence" value="ECO:0007669"/>
    <property type="project" value="UniProtKB-SubCell"/>
</dbReference>
<protein>
    <submittedName>
        <fullName evidence="9">MFS transporter</fullName>
    </submittedName>
</protein>
<feature type="transmembrane region" description="Helical" evidence="7">
    <location>
        <begin position="157"/>
        <end position="179"/>
    </location>
</feature>
<keyword evidence="4 7" id="KW-1133">Transmembrane helix</keyword>
<evidence type="ECO:0000256" key="6">
    <source>
        <dbReference type="SAM" id="MobiDB-lite"/>
    </source>
</evidence>
<evidence type="ECO:0000256" key="7">
    <source>
        <dbReference type="SAM" id="Phobius"/>
    </source>
</evidence>
<reference evidence="9 10" key="1">
    <citation type="submission" date="2019-11" db="EMBL/GenBank/DDBJ databases">
        <title>Draft genome sequences of five Paenibacillus species of dairy origin.</title>
        <authorList>
            <person name="Olajide A.M."/>
            <person name="Chen S."/>
            <person name="Lapointe G."/>
        </authorList>
    </citation>
    <scope>NUCLEOTIDE SEQUENCE [LARGE SCALE GENOMIC DNA]</scope>
    <source>
        <strain evidence="9 10">3CT49</strain>
    </source>
</reference>
<name>A0A6N8EVN3_PAEMA</name>